<dbReference type="Pfam" id="PF00561">
    <property type="entry name" value="Abhydrolase_1"/>
    <property type="match status" value="1"/>
</dbReference>
<name>A0A832SJF2_9EURY</name>
<dbReference type="SUPFAM" id="SSF53474">
    <property type="entry name" value="alpha/beta-Hydrolases"/>
    <property type="match status" value="1"/>
</dbReference>
<dbReference type="PRINTS" id="PR00111">
    <property type="entry name" value="ABHYDROLASE"/>
</dbReference>
<dbReference type="InterPro" id="IPR000073">
    <property type="entry name" value="AB_hydrolase_1"/>
</dbReference>
<gene>
    <name evidence="2" type="ORF">HA338_05080</name>
</gene>
<keyword evidence="2" id="KW-0378">Hydrolase</keyword>
<dbReference type="EMBL" id="DUJU01000056">
    <property type="protein sequence ID" value="HIH93420.1"/>
    <property type="molecule type" value="Genomic_DNA"/>
</dbReference>
<feature type="domain" description="AB hydrolase-1" evidence="1">
    <location>
        <begin position="24"/>
        <end position="134"/>
    </location>
</feature>
<dbReference type="InterPro" id="IPR029058">
    <property type="entry name" value="AB_hydrolase_fold"/>
</dbReference>
<evidence type="ECO:0000259" key="1">
    <source>
        <dbReference type="Pfam" id="PF00561"/>
    </source>
</evidence>
<reference evidence="2" key="1">
    <citation type="journal article" date="2020" name="bioRxiv">
        <title>A rank-normalized archaeal taxonomy based on genome phylogeny resolves widespread incomplete and uneven classifications.</title>
        <authorList>
            <person name="Rinke C."/>
            <person name="Chuvochina M."/>
            <person name="Mussig A.J."/>
            <person name="Chaumeil P.-A."/>
            <person name="Waite D.W."/>
            <person name="Whitman W.B."/>
            <person name="Parks D.H."/>
            <person name="Hugenholtz P."/>
        </authorList>
    </citation>
    <scope>NUCLEOTIDE SEQUENCE</scope>
    <source>
        <strain evidence="2">UBA8876</strain>
    </source>
</reference>
<dbReference type="AlphaFoldDB" id="A0A832SJF2"/>
<protein>
    <submittedName>
        <fullName evidence="2">Alpha/beta hydrolase</fullName>
    </submittedName>
</protein>
<organism evidence="2 3">
    <name type="scientific">Methanosarcina acetivorans</name>
    <dbReference type="NCBI Taxonomy" id="2214"/>
    <lineage>
        <taxon>Archaea</taxon>
        <taxon>Methanobacteriati</taxon>
        <taxon>Methanobacteriota</taxon>
        <taxon>Stenosarchaea group</taxon>
        <taxon>Methanomicrobia</taxon>
        <taxon>Methanosarcinales</taxon>
        <taxon>Methanosarcinaceae</taxon>
        <taxon>Methanosarcina</taxon>
    </lineage>
</organism>
<comment type="caution">
    <text evidence="2">The sequence shown here is derived from an EMBL/GenBank/DDBJ whole genome shotgun (WGS) entry which is preliminary data.</text>
</comment>
<dbReference type="Proteomes" id="UP000600774">
    <property type="component" value="Unassembled WGS sequence"/>
</dbReference>
<dbReference type="RefSeq" id="WP_011023519.1">
    <property type="nucleotide sequence ID" value="NZ_DUJU01000056.1"/>
</dbReference>
<accession>A0A832SJF2</accession>
<evidence type="ECO:0000313" key="3">
    <source>
        <dbReference type="Proteomes" id="UP000600774"/>
    </source>
</evidence>
<dbReference type="GeneID" id="1475504"/>
<sequence length="263" mass="29012">MPEGKYVNVNNLNMYYELHGTGRPLILLHGGVGASEMFGPILPDLAENRQVIAVHLQAHGRTADIDRPLSFELMADDIAALVKHLGSEKADIMGYSLGAGVAMQTAIRHPDLVRKLVVVSAPVKRDGWYPEVLEDMAQMGPETVKAIKQSPLYQLYPETDWEVLFTKIGDLLGKDYDWSKDVAAIKSPTRIIFADADAVRMTHIMEFFALFGGGQQDAGMDGSRRPMAQLAILPDMTHYNILSSPSLAAFVTKFLDSPMPETR</sequence>
<dbReference type="Gene3D" id="3.40.50.1820">
    <property type="entry name" value="alpha/beta hydrolase"/>
    <property type="match status" value="1"/>
</dbReference>
<dbReference type="OMA" id="AGWMREN"/>
<dbReference type="PANTHER" id="PTHR46331">
    <property type="entry name" value="VALACYCLOVIR HYDROLASE"/>
    <property type="match status" value="1"/>
</dbReference>
<dbReference type="GO" id="GO:0017171">
    <property type="term" value="F:serine hydrolase activity"/>
    <property type="evidence" value="ECO:0007669"/>
    <property type="project" value="TreeGrafter"/>
</dbReference>
<dbReference type="PANTHER" id="PTHR46331:SF2">
    <property type="entry name" value="VALACYCLOVIR HYDROLASE"/>
    <property type="match status" value="1"/>
</dbReference>
<proteinExistence type="predicted"/>
<evidence type="ECO:0000313" key="2">
    <source>
        <dbReference type="EMBL" id="HIH93420.1"/>
    </source>
</evidence>